<feature type="domain" description="Tyr recombinase" evidence="8">
    <location>
        <begin position="205"/>
        <end position="310"/>
    </location>
</feature>
<dbReference type="Pfam" id="PF13356">
    <property type="entry name" value="Arm-DNA-bind_3"/>
    <property type="match status" value="1"/>
</dbReference>
<dbReference type="Gene3D" id="3.30.160.390">
    <property type="entry name" value="Integrase, DNA-binding domain"/>
    <property type="match status" value="1"/>
</dbReference>
<evidence type="ECO:0008006" key="11">
    <source>
        <dbReference type="Google" id="ProtNLM"/>
    </source>
</evidence>
<dbReference type="InterPro" id="IPR010998">
    <property type="entry name" value="Integrase_recombinase_N"/>
</dbReference>
<dbReference type="AlphaFoldDB" id="A0A382M3A7"/>
<gene>
    <name evidence="10" type="ORF">METZ01_LOCUS296348</name>
</gene>
<dbReference type="PANTHER" id="PTHR30629:SF2">
    <property type="entry name" value="PROPHAGE INTEGRASE INTS-RELATED"/>
    <property type="match status" value="1"/>
</dbReference>
<dbReference type="GO" id="GO:0075713">
    <property type="term" value="P:establishment of integrated proviral latency"/>
    <property type="evidence" value="ECO:0007669"/>
    <property type="project" value="UniProtKB-KW"/>
</dbReference>
<dbReference type="InterPro" id="IPR050808">
    <property type="entry name" value="Phage_Integrase"/>
</dbReference>
<evidence type="ECO:0000259" key="9">
    <source>
        <dbReference type="PROSITE" id="PS51900"/>
    </source>
</evidence>
<dbReference type="GO" id="GO:0006310">
    <property type="term" value="P:DNA recombination"/>
    <property type="evidence" value="ECO:0007669"/>
    <property type="project" value="UniProtKB-KW"/>
</dbReference>
<dbReference type="EMBL" id="UINC01091039">
    <property type="protein sequence ID" value="SVC43494.1"/>
    <property type="molecule type" value="Genomic_DNA"/>
</dbReference>
<comment type="similarity">
    <text evidence="1">Belongs to the 'phage' integrase family.</text>
</comment>
<evidence type="ECO:0000256" key="1">
    <source>
        <dbReference type="ARBA" id="ARBA00008857"/>
    </source>
</evidence>
<dbReference type="InterPro" id="IPR053876">
    <property type="entry name" value="Phage_int_M"/>
</dbReference>
<dbReference type="InterPro" id="IPR002104">
    <property type="entry name" value="Integrase_catalytic"/>
</dbReference>
<feature type="compositionally biased region" description="Basic residues" evidence="7">
    <location>
        <begin position="12"/>
        <end position="21"/>
    </location>
</feature>
<dbReference type="Gene3D" id="1.10.150.130">
    <property type="match status" value="1"/>
</dbReference>
<accession>A0A382M3A7</accession>
<proteinExistence type="inferred from homology"/>
<dbReference type="PANTHER" id="PTHR30629">
    <property type="entry name" value="PROPHAGE INTEGRASE"/>
    <property type="match status" value="1"/>
</dbReference>
<dbReference type="PROSITE" id="PS51900">
    <property type="entry name" value="CB"/>
    <property type="match status" value="1"/>
</dbReference>
<dbReference type="GO" id="GO:0003677">
    <property type="term" value="F:DNA binding"/>
    <property type="evidence" value="ECO:0007669"/>
    <property type="project" value="UniProtKB-KW"/>
</dbReference>
<dbReference type="Gene3D" id="1.10.443.10">
    <property type="entry name" value="Intergrase catalytic core"/>
    <property type="match status" value="1"/>
</dbReference>
<evidence type="ECO:0000313" key="10">
    <source>
        <dbReference type="EMBL" id="SVC43494.1"/>
    </source>
</evidence>
<keyword evidence="4" id="KW-0233">DNA recombination</keyword>
<dbReference type="InterPro" id="IPR025166">
    <property type="entry name" value="Integrase_DNA_bind_dom"/>
</dbReference>
<dbReference type="InterPro" id="IPR038488">
    <property type="entry name" value="Integrase_DNA-bd_sf"/>
</dbReference>
<dbReference type="Pfam" id="PF22022">
    <property type="entry name" value="Phage_int_M"/>
    <property type="match status" value="1"/>
</dbReference>
<dbReference type="GO" id="GO:0044826">
    <property type="term" value="P:viral genome integration into host DNA"/>
    <property type="evidence" value="ECO:0007669"/>
    <property type="project" value="UniProtKB-KW"/>
</dbReference>
<evidence type="ECO:0000256" key="4">
    <source>
        <dbReference type="ARBA" id="ARBA00023172"/>
    </source>
</evidence>
<dbReference type="PROSITE" id="PS51898">
    <property type="entry name" value="TYR_RECOMBINASE"/>
    <property type="match status" value="1"/>
</dbReference>
<evidence type="ECO:0000256" key="5">
    <source>
        <dbReference type="ARBA" id="ARBA00023195"/>
    </source>
</evidence>
<feature type="compositionally biased region" description="Basic and acidic residues" evidence="7">
    <location>
        <begin position="1"/>
        <end position="11"/>
    </location>
</feature>
<dbReference type="InterPro" id="IPR011010">
    <property type="entry name" value="DNA_brk_join_enz"/>
</dbReference>
<evidence type="ECO:0000259" key="8">
    <source>
        <dbReference type="PROSITE" id="PS51898"/>
    </source>
</evidence>
<sequence length="310" mass="35441">MPSDKLTELGLRKAKPSSKPKKFSDGGGLFLLLHPSGSKYWRMKYRFMGKEKLLAFGVWPEVSLTEARKKRNEAKQLLKSGKDPSAAKKNLKVSQKVAQSNTFGSVTEEWLEIKQKEWKSPYFDDVKSSIEIHLLPDLSQRPIEDITSSEILSVLKKIEEQGKLEVASRSRQKCGAIFTYANLRQLCTSNPVSNLKGALASPKKKKFNSLSPKDLPQFLVKLDEYDGAIITKLALRFVLLTFARTVEIRFANWNEFDLEDEEPIWRIPDEKMKMGREHVVPLSSQALVVLKEVRRFTQGDKYVFHQLNNP</sequence>
<keyword evidence="3" id="KW-0238">DNA-binding</keyword>
<keyword evidence="6" id="KW-1160">Virus entry into host cell</keyword>
<name>A0A382M3A7_9ZZZZ</name>
<feature type="non-terminal residue" evidence="10">
    <location>
        <position position="310"/>
    </location>
</feature>
<dbReference type="InterPro" id="IPR044068">
    <property type="entry name" value="CB"/>
</dbReference>
<dbReference type="GO" id="GO:0015074">
    <property type="term" value="P:DNA integration"/>
    <property type="evidence" value="ECO:0007669"/>
    <property type="project" value="UniProtKB-KW"/>
</dbReference>
<keyword evidence="2" id="KW-0229">DNA integration</keyword>
<dbReference type="Pfam" id="PF00589">
    <property type="entry name" value="Phage_integrase"/>
    <property type="match status" value="1"/>
</dbReference>
<dbReference type="SUPFAM" id="SSF56349">
    <property type="entry name" value="DNA breaking-rejoining enzymes"/>
    <property type="match status" value="1"/>
</dbReference>
<feature type="domain" description="Core-binding (CB)" evidence="9">
    <location>
        <begin position="101"/>
        <end position="182"/>
    </location>
</feature>
<reference evidence="10" key="1">
    <citation type="submission" date="2018-05" db="EMBL/GenBank/DDBJ databases">
        <authorList>
            <person name="Lanie J.A."/>
            <person name="Ng W.-L."/>
            <person name="Kazmierczak K.M."/>
            <person name="Andrzejewski T.M."/>
            <person name="Davidsen T.M."/>
            <person name="Wayne K.J."/>
            <person name="Tettelin H."/>
            <person name="Glass J.I."/>
            <person name="Rusch D."/>
            <person name="Podicherti R."/>
            <person name="Tsui H.-C.T."/>
            <person name="Winkler M.E."/>
        </authorList>
    </citation>
    <scope>NUCLEOTIDE SEQUENCE</scope>
</reference>
<evidence type="ECO:0000256" key="7">
    <source>
        <dbReference type="SAM" id="MobiDB-lite"/>
    </source>
</evidence>
<organism evidence="10">
    <name type="scientific">marine metagenome</name>
    <dbReference type="NCBI Taxonomy" id="408172"/>
    <lineage>
        <taxon>unclassified sequences</taxon>
        <taxon>metagenomes</taxon>
        <taxon>ecological metagenomes</taxon>
    </lineage>
</organism>
<evidence type="ECO:0000256" key="2">
    <source>
        <dbReference type="ARBA" id="ARBA00022908"/>
    </source>
</evidence>
<evidence type="ECO:0000256" key="3">
    <source>
        <dbReference type="ARBA" id="ARBA00023125"/>
    </source>
</evidence>
<protein>
    <recommendedName>
        <fullName evidence="11">Tyr recombinase domain-containing protein</fullName>
    </recommendedName>
</protein>
<dbReference type="InterPro" id="IPR013762">
    <property type="entry name" value="Integrase-like_cat_sf"/>
</dbReference>
<keyword evidence="5" id="KW-1179">Viral genome integration</keyword>
<evidence type="ECO:0000256" key="6">
    <source>
        <dbReference type="ARBA" id="ARBA00023296"/>
    </source>
</evidence>
<feature type="region of interest" description="Disordered" evidence="7">
    <location>
        <begin position="1"/>
        <end position="23"/>
    </location>
</feature>
<dbReference type="GO" id="GO:0046718">
    <property type="term" value="P:symbiont entry into host cell"/>
    <property type="evidence" value="ECO:0007669"/>
    <property type="project" value="UniProtKB-KW"/>
</dbReference>